<dbReference type="AlphaFoldDB" id="A0A9N8ZAX8"/>
<accession>A0A9N8ZAX8</accession>
<proteinExistence type="predicted"/>
<evidence type="ECO:0000313" key="2">
    <source>
        <dbReference type="Proteomes" id="UP000789396"/>
    </source>
</evidence>
<gene>
    <name evidence="1" type="ORF">RFULGI_LOCUS1392</name>
</gene>
<name>A0A9N8ZAX8_9GLOM</name>
<protein>
    <submittedName>
        <fullName evidence="1">3639_t:CDS:1</fullName>
    </submittedName>
</protein>
<dbReference type="Proteomes" id="UP000789396">
    <property type="component" value="Unassembled WGS sequence"/>
</dbReference>
<evidence type="ECO:0000313" key="1">
    <source>
        <dbReference type="EMBL" id="CAG8477522.1"/>
    </source>
</evidence>
<sequence length="57" mass="6564">MIILTHLKFGVLFLALGVLLSCDLASSHWTKKLKHRDVSRRQIKFTQPNLCDKGTQR</sequence>
<reference evidence="1" key="1">
    <citation type="submission" date="2021-06" db="EMBL/GenBank/DDBJ databases">
        <authorList>
            <person name="Kallberg Y."/>
            <person name="Tangrot J."/>
            <person name="Rosling A."/>
        </authorList>
    </citation>
    <scope>NUCLEOTIDE SEQUENCE</scope>
    <source>
        <strain evidence="1">IN212</strain>
    </source>
</reference>
<keyword evidence="2" id="KW-1185">Reference proteome</keyword>
<dbReference type="EMBL" id="CAJVPZ010000844">
    <property type="protein sequence ID" value="CAG8477522.1"/>
    <property type="molecule type" value="Genomic_DNA"/>
</dbReference>
<comment type="caution">
    <text evidence="1">The sequence shown here is derived from an EMBL/GenBank/DDBJ whole genome shotgun (WGS) entry which is preliminary data.</text>
</comment>
<organism evidence="1 2">
    <name type="scientific">Racocetra fulgida</name>
    <dbReference type="NCBI Taxonomy" id="60492"/>
    <lineage>
        <taxon>Eukaryota</taxon>
        <taxon>Fungi</taxon>
        <taxon>Fungi incertae sedis</taxon>
        <taxon>Mucoromycota</taxon>
        <taxon>Glomeromycotina</taxon>
        <taxon>Glomeromycetes</taxon>
        <taxon>Diversisporales</taxon>
        <taxon>Gigasporaceae</taxon>
        <taxon>Racocetra</taxon>
    </lineage>
</organism>